<dbReference type="Gene3D" id="3.40.430.10">
    <property type="entry name" value="Dihydrofolate Reductase, subunit A"/>
    <property type="match status" value="1"/>
</dbReference>
<accession>A0A2I2KJA9</accession>
<dbReference type="GO" id="GO:0009231">
    <property type="term" value="P:riboflavin biosynthetic process"/>
    <property type="evidence" value="ECO:0007669"/>
    <property type="project" value="InterPro"/>
</dbReference>
<evidence type="ECO:0000259" key="1">
    <source>
        <dbReference type="Pfam" id="PF01872"/>
    </source>
</evidence>
<dbReference type="Proteomes" id="UP000234331">
    <property type="component" value="Unassembled WGS sequence"/>
</dbReference>
<protein>
    <submittedName>
        <fullName evidence="2">Deaminase</fullName>
    </submittedName>
</protein>
<dbReference type="EMBL" id="FZMO01000014">
    <property type="protein sequence ID" value="SNQ45752.1"/>
    <property type="molecule type" value="Genomic_DNA"/>
</dbReference>
<keyword evidence="3" id="KW-1185">Reference proteome</keyword>
<dbReference type="GO" id="GO:0008703">
    <property type="term" value="F:5-amino-6-(5-phosphoribosylamino)uracil reductase activity"/>
    <property type="evidence" value="ECO:0007669"/>
    <property type="project" value="InterPro"/>
</dbReference>
<organism evidence="2 3">
    <name type="scientific">Frankia canadensis</name>
    <dbReference type="NCBI Taxonomy" id="1836972"/>
    <lineage>
        <taxon>Bacteria</taxon>
        <taxon>Bacillati</taxon>
        <taxon>Actinomycetota</taxon>
        <taxon>Actinomycetes</taxon>
        <taxon>Frankiales</taxon>
        <taxon>Frankiaceae</taxon>
        <taxon>Frankia</taxon>
    </lineage>
</organism>
<dbReference type="InterPro" id="IPR002734">
    <property type="entry name" value="RibDG_C"/>
</dbReference>
<dbReference type="Pfam" id="PF01872">
    <property type="entry name" value="RibD_C"/>
    <property type="match status" value="1"/>
</dbReference>
<proteinExistence type="predicted"/>
<dbReference type="PANTHER" id="PTHR38011:SF2">
    <property type="entry name" value="BIFUNCTIONAL DEAMINASE-REDUCTASE DOMAIN PROTEIN"/>
    <property type="match status" value="1"/>
</dbReference>
<evidence type="ECO:0000313" key="2">
    <source>
        <dbReference type="EMBL" id="SNQ45752.1"/>
    </source>
</evidence>
<name>A0A2I2KJA9_9ACTN</name>
<dbReference type="InterPro" id="IPR024072">
    <property type="entry name" value="DHFR-like_dom_sf"/>
</dbReference>
<dbReference type="SUPFAM" id="SSF53597">
    <property type="entry name" value="Dihydrofolate reductase-like"/>
    <property type="match status" value="1"/>
</dbReference>
<dbReference type="PANTHER" id="PTHR38011">
    <property type="entry name" value="DIHYDROFOLATE REDUCTASE FAMILY PROTEIN (AFU_ORTHOLOGUE AFUA_8G06820)"/>
    <property type="match status" value="1"/>
</dbReference>
<feature type="domain" description="Bacterial bifunctional deaminase-reductase C-terminal" evidence="1">
    <location>
        <begin position="17"/>
        <end position="198"/>
    </location>
</feature>
<sequence>MVGTFTAKPEEIIMRLALQAFVTLDGVMQAPGGPEEDARDGFAHGGWEFPYGDEEVGAAIVGWFGNADAFLLGRTTYEIFAEYWPKITDPDNPIAGPLNRLPKYVASTTLPSVGWSGSTLLEGDVAAAVAELKRQPGRELQVHGSARLAHTLIEHDLIDEYRLMIYPLHLGSGVKLFADGLPSAALKLTASTITSGGIILATYEPAGPVTYGSHALEDA</sequence>
<gene>
    <name evidence="2" type="ORF">FRACA_1100005</name>
</gene>
<dbReference type="InterPro" id="IPR050765">
    <property type="entry name" value="Riboflavin_Biosynth_HTPR"/>
</dbReference>
<reference evidence="2 3" key="1">
    <citation type="submission" date="2017-06" db="EMBL/GenBank/DDBJ databases">
        <authorList>
            <person name="Kim H.J."/>
            <person name="Triplett B.A."/>
        </authorList>
    </citation>
    <scope>NUCLEOTIDE SEQUENCE [LARGE SCALE GENOMIC DNA]</scope>
    <source>
        <strain evidence="2">FRACA_ARgP5</strain>
    </source>
</reference>
<evidence type="ECO:0000313" key="3">
    <source>
        <dbReference type="Proteomes" id="UP000234331"/>
    </source>
</evidence>
<dbReference type="AlphaFoldDB" id="A0A2I2KJA9"/>